<evidence type="ECO:0000313" key="2">
    <source>
        <dbReference type="Proteomes" id="UP000053989"/>
    </source>
</evidence>
<sequence length="234" mass="26711">MFYENRSSVIRALARLQKINVAMYPSLIDRIVDCIVDAVEFSEGRSPSIHRPSRLVEYSLFKGFVSRVLRLSHVPMDTILVALAHVDQMKLSRVLEYGPGTHERVFIGALMLATRFISNDSLATRQFESAQMLFDKDEVYAIETCFLLDFGVGGVTITKEDVIAHHHVFLEDVLSLPTKCYRAHCQLHDHSLSLVSKFCPPHKESHIPATKFPRQTWWGKLWDESCLARMGLVH</sequence>
<reference evidence="2" key="2">
    <citation type="submission" date="2015-01" db="EMBL/GenBank/DDBJ databases">
        <title>Evolutionary Origins and Diversification of the Mycorrhizal Mutualists.</title>
        <authorList>
            <consortium name="DOE Joint Genome Institute"/>
            <consortium name="Mycorrhizal Genomics Consortium"/>
            <person name="Kohler A."/>
            <person name="Kuo A."/>
            <person name="Nagy L.G."/>
            <person name="Floudas D."/>
            <person name="Copeland A."/>
            <person name="Barry K.W."/>
            <person name="Cichocki N."/>
            <person name="Veneault-Fourrey C."/>
            <person name="LaButti K."/>
            <person name="Lindquist E.A."/>
            <person name="Lipzen A."/>
            <person name="Lundell T."/>
            <person name="Morin E."/>
            <person name="Murat C."/>
            <person name="Riley R."/>
            <person name="Ohm R."/>
            <person name="Sun H."/>
            <person name="Tunlid A."/>
            <person name="Henrissat B."/>
            <person name="Grigoriev I.V."/>
            <person name="Hibbett D.S."/>
            <person name="Martin F."/>
        </authorList>
    </citation>
    <scope>NUCLEOTIDE SEQUENCE [LARGE SCALE GENOMIC DNA]</scope>
    <source>
        <strain evidence="2">Foug A</strain>
    </source>
</reference>
<dbReference type="AlphaFoldDB" id="A0A0C2Z095"/>
<proteinExistence type="predicted"/>
<protein>
    <recommendedName>
        <fullName evidence="3">Cyclin N-terminal domain-containing protein</fullName>
    </recommendedName>
</protein>
<dbReference type="OrthoDB" id="2654772at2759"/>
<dbReference type="HOGENOM" id="CLU_096890_0_0_1"/>
<evidence type="ECO:0008006" key="3">
    <source>
        <dbReference type="Google" id="ProtNLM"/>
    </source>
</evidence>
<reference evidence="1 2" key="1">
    <citation type="submission" date="2014-04" db="EMBL/GenBank/DDBJ databases">
        <authorList>
            <consortium name="DOE Joint Genome Institute"/>
            <person name="Kuo A."/>
            <person name="Kohler A."/>
            <person name="Nagy L.G."/>
            <person name="Floudas D."/>
            <person name="Copeland A."/>
            <person name="Barry K.W."/>
            <person name="Cichocki N."/>
            <person name="Veneault-Fourrey C."/>
            <person name="LaButti K."/>
            <person name="Lindquist E.A."/>
            <person name="Lipzen A."/>
            <person name="Lundell T."/>
            <person name="Morin E."/>
            <person name="Murat C."/>
            <person name="Sun H."/>
            <person name="Tunlid A."/>
            <person name="Henrissat B."/>
            <person name="Grigoriev I.V."/>
            <person name="Hibbett D.S."/>
            <person name="Martin F."/>
            <person name="Nordberg H.P."/>
            <person name="Cantor M.N."/>
            <person name="Hua S.X."/>
        </authorList>
    </citation>
    <scope>NUCLEOTIDE SEQUENCE [LARGE SCALE GENOMIC DNA]</scope>
    <source>
        <strain evidence="1 2">Foug A</strain>
    </source>
</reference>
<evidence type="ECO:0000313" key="1">
    <source>
        <dbReference type="EMBL" id="KIM55253.1"/>
    </source>
</evidence>
<dbReference type="CDD" id="cd20557">
    <property type="entry name" value="CYCLIN_ScPCL1-like"/>
    <property type="match status" value="1"/>
</dbReference>
<dbReference type="EMBL" id="KN822138">
    <property type="protein sequence ID" value="KIM55253.1"/>
    <property type="molecule type" value="Genomic_DNA"/>
</dbReference>
<keyword evidence="2" id="KW-1185">Reference proteome</keyword>
<organism evidence="1 2">
    <name type="scientific">Scleroderma citrinum Foug A</name>
    <dbReference type="NCBI Taxonomy" id="1036808"/>
    <lineage>
        <taxon>Eukaryota</taxon>
        <taxon>Fungi</taxon>
        <taxon>Dikarya</taxon>
        <taxon>Basidiomycota</taxon>
        <taxon>Agaricomycotina</taxon>
        <taxon>Agaricomycetes</taxon>
        <taxon>Agaricomycetidae</taxon>
        <taxon>Boletales</taxon>
        <taxon>Sclerodermatineae</taxon>
        <taxon>Sclerodermataceae</taxon>
        <taxon>Scleroderma</taxon>
    </lineage>
</organism>
<dbReference type="InParanoid" id="A0A0C2Z095"/>
<accession>A0A0C2Z095</accession>
<dbReference type="Gene3D" id="1.10.472.10">
    <property type="entry name" value="Cyclin-like"/>
    <property type="match status" value="1"/>
</dbReference>
<dbReference type="STRING" id="1036808.A0A0C2Z095"/>
<gene>
    <name evidence="1" type="ORF">SCLCIDRAFT_1221291</name>
</gene>
<name>A0A0C2Z095_9AGAM</name>
<dbReference type="Proteomes" id="UP000053989">
    <property type="component" value="Unassembled WGS sequence"/>
</dbReference>